<comment type="caution">
    <text evidence="9">The sequence shown here is derived from an EMBL/GenBank/DDBJ whole genome shotgun (WGS) entry which is preliminary data.</text>
</comment>
<dbReference type="AlphaFoldDB" id="A0A9P7ZR00"/>
<dbReference type="GO" id="GO:0000981">
    <property type="term" value="F:DNA-binding transcription factor activity, RNA polymerase II-specific"/>
    <property type="evidence" value="ECO:0007669"/>
    <property type="project" value="InterPro"/>
</dbReference>
<dbReference type="PROSITE" id="PS00463">
    <property type="entry name" value="ZN2_CY6_FUNGAL_1"/>
    <property type="match status" value="1"/>
</dbReference>
<dbReference type="CDD" id="cd00067">
    <property type="entry name" value="GAL4"/>
    <property type="match status" value="1"/>
</dbReference>
<sequence>MDNSPSAGDDPPVKRRRRARKACNPCRDRKRKCDGREPCATCVQWEYDCYYGERSTAGSHATQQQQQQRNFDPVRDSEATNDNHVQSLEANSGAAFVRRLGLNIDPKNAPRLRLFAWNTGERLAGYPPGVVRPITSILSQAAMVELSQVYFQKFTVVYDVIYRDVFLDRLQQRWASGAPQDPLDQVLCGVAMLGLCFSQTTAAPFEPDLVETGRTLLEHFSLSSPPSIDTVIGWILRVAYLRITATPHVAWLASCSLMHVCEAAQIHLEVRSQTVFDESSELVSLDIRRRIWAMAQHLNIWPSYDLGRTRIKLPHATTQPVAPIDGDFTSHMLALVPLTEVLDPHQPRSVEDLESDFSQIGDRDYPEPAMTMAVTNLAICTFRRLRAQKATIQPGHVDKMLSLSARGLHAARRMVATHCPWHHAANMPFQILCLCLAVDTRASLAMVRNALSVLGEVRDAWNSAVLREAYDTAYLLILLHQRRKEEDCGQLRAALEMHAPSDGAPPIVQPSSSHQDANANSEAIWLDDLFTNVPGLREFDMDQFLEDDPFNMQDLGFGGAA</sequence>
<dbReference type="EMBL" id="MU251248">
    <property type="protein sequence ID" value="KAG9256236.1"/>
    <property type="molecule type" value="Genomic_DNA"/>
</dbReference>
<feature type="domain" description="Zn(2)-C6 fungal-type" evidence="8">
    <location>
        <begin position="22"/>
        <end position="51"/>
    </location>
</feature>
<evidence type="ECO:0000256" key="4">
    <source>
        <dbReference type="ARBA" id="ARBA00023125"/>
    </source>
</evidence>
<keyword evidence="6" id="KW-0539">Nucleus</keyword>
<evidence type="ECO:0000256" key="5">
    <source>
        <dbReference type="ARBA" id="ARBA00023163"/>
    </source>
</evidence>
<dbReference type="Gene3D" id="4.10.240.10">
    <property type="entry name" value="Zn(2)-C6 fungal-type DNA-binding domain"/>
    <property type="match status" value="1"/>
</dbReference>
<keyword evidence="2" id="KW-0862">Zinc</keyword>
<evidence type="ECO:0000256" key="1">
    <source>
        <dbReference type="ARBA" id="ARBA00022723"/>
    </source>
</evidence>
<evidence type="ECO:0000256" key="6">
    <source>
        <dbReference type="ARBA" id="ARBA00023242"/>
    </source>
</evidence>
<keyword evidence="3" id="KW-0805">Transcription regulation</keyword>
<dbReference type="GO" id="GO:0008270">
    <property type="term" value="F:zinc ion binding"/>
    <property type="evidence" value="ECO:0007669"/>
    <property type="project" value="InterPro"/>
</dbReference>
<evidence type="ECO:0000256" key="3">
    <source>
        <dbReference type="ARBA" id="ARBA00023015"/>
    </source>
</evidence>
<dbReference type="InterPro" id="IPR036864">
    <property type="entry name" value="Zn2-C6_fun-type_DNA-bd_sf"/>
</dbReference>
<dbReference type="SMART" id="SM00066">
    <property type="entry name" value="GAL4"/>
    <property type="match status" value="1"/>
</dbReference>
<dbReference type="PROSITE" id="PS50048">
    <property type="entry name" value="ZN2_CY6_FUNGAL_2"/>
    <property type="match status" value="1"/>
</dbReference>
<feature type="region of interest" description="Disordered" evidence="7">
    <location>
        <begin position="1"/>
        <end position="21"/>
    </location>
</feature>
<dbReference type="CDD" id="cd12148">
    <property type="entry name" value="fungal_TF_MHR"/>
    <property type="match status" value="1"/>
</dbReference>
<dbReference type="GeneID" id="70297479"/>
<evidence type="ECO:0000259" key="8">
    <source>
        <dbReference type="PROSITE" id="PS50048"/>
    </source>
</evidence>
<organism evidence="9 10">
    <name type="scientific">Emericellopsis atlantica</name>
    <dbReference type="NCBI Taxonomy" id="2614577"/>
    <lineage>
        <taxon>Eukaryota</taxon>
        <taxon>Fungi</taxon>
        <taxon>Dikarya</taxon>
        <taxon>Ascomycota</taxon>
        <taxon>Pezizomycotina</taxon>
        <taxon>Sordariomycetes</taxon>
        <taxon>Hypocreomycetidae</taxon>
        <taxon>Hypocreales</taxon>
        <taxon>Bionectriaceae</taxon>
        <taxon>Emericellopsis</taxon>
    </lineage>
</organism>
<feature type="region of interest" description="Disordered" evidence="7">
    <location>
        <begin position="60"/>
        <end position="79"/>
    </location>
</feature>
<dbReference type="Proteomes" id="UP000887229">
    <property type="component" value="Unassembled WGS sequence"/>
</dbReference>
<proteinExistence type="predicted"/>
<protein>
    <submittedName>
        <fullName evidence="9">C6 transcription factor</fullName>
    </submittedName>
</protein>
<name>A0A9P7ZR00_9HYPO</name>
<dbReference type="InterPro" id="IPR052478">
    <property type="entry name" value="Metabolite_Synth_Reg"/>
</dbReference>
<gene>
    <name evidence="9" type="ORF">F5Z01DRAFT_720289</name>
</gene>
<dbReference type="InterPro" id="IPR001138">
    <property type="entry name" value="Zn2Cys6_DnaBD"/>
</dbReference>
<evidence type="ECO:0000313" key="9">
    <source>
        <dbReference type="EMBL" id="KAG9256236.1"/>
    </source>
</evidence>
<keyword evidence="10" id="KW-1185">Reference proteome</keyword>
<dbReference type="GO" id="GO:0003677">
    <property type="term" value="F:DNA binding"/>
    <property type="evidence" value="ECO:0007669"/>
    <property type="project" value="UniProtKB-KW"/>
</dbReference>
<evidence type="ECO:0000313" key="10">
    <source>
        <dbReference type="Proteomes" id="UP000887229"/>
    </source>
</evidence>
<accession>A0A9P7ZR00</accession>
<dbReference type="RefSeq" id="XP_046120160.1">
    <property type="nucleotide sequence ID" value="XM_046266576.1"/>
</dbReference>
<keyword evidence="4" id="KW-0238">DNA-binding</keyword>
<dbReference type="PANTHER" id="PTHR31779:SF5">
    <property type="entry name" value="ZN(II)2CYS6 TRANSCRIPTION FACTOR (EUROFUNG)"/>
    <property type="match status" value="1"/>
</dbReference>
<dbReference type="Pfam" id="PF00172">
    <property type="entry name" value="Zn_clus"/>
    <property type="match status" value="1"/>
</dbReference>
<keyword evidence="5" id="KW-0804">Transcription</keyword>
<dbReference type="PANTHER" id="PTHR31779">
    <property type="entry name" value="2-NITROPROPANE DIOXYGENASE FAMILY, PUTATIVE (AFU_ORTHOLOGUE AFUA_2G17430)-RELATED"/>
    <property type="match status" value="1"/>
</dbReference>
<dbReference type="OrthoDB" id="9986881at2759"/>
<evidence type="ECO:0000256" key="2">
    <source>
        <dbReference type="ARBA" id="ARBA00022833"/>
    </source>
</evidence>
<dbReference type="SUPFAM" id="SSF57701">
    <property type="entry name" value="Zn2/Cys6 DNA-binding domain"/>
    <property type="match status" value="1"/>
</dbReference>
<reference evidence="9" key="1">
    <citation type="journal article" date="2021" name="IMA Fungus">
        <title>Genomic characterization of three marine fungi, including Emericellopsis atlantica sp. nov. with signatures of a generalist lifestyle and marine biomass degradation.</title>
        <authorList>
            <person name="Hagestad O.C."/>
            <person name="Hou L."/>
            <person name="Andersen J.H."/>
            <person name="Hansen E.H."/>
            <person name="Altermark B."/>
            <person name="Li C."/>
            <person name="Kuhnert E."/>
            <person name="Cox R.J."/>
            <person name="Crous P.W."/>
            <person name="Spatafora J.W."/>
            <person name="Lail K."/>
            <person name="Amirebrahimi M."/>
            <person name="Lipzen A."/>
            <person name="Pangilinan J."/>
            <person name="Andreopoulos W."/>
            <person name="Hayes R.D."/>
            <person name="Ng V."/>
            <person name="Grigoriev I.V."/>
            <person name="Jackson S.A."/>
            <person name="Sutton T.D.S."/>
            <person name="Dobson A.D.W."/>
            <person name="Rama T."/>
        </authorList>
    </citation>
    <scope>NUCLEOTIDE SEQUENCE</scope>
    <source>
        <strain evidence="9">TS7</strain>
    </source>
</reference>
<dbReference type="GO" id="GO:0009410">
    <property type="term" value="P:response to xenobiotic stimulus"/>
    <property type="evidence" value="ECO:0007669"/>
    <property type="project" value="TreeGrafter"/>
</dbReference>
<evidence type="ECO:0000256" key="7">
    <source>
        <dbReference type="SAM" id="MobiDB-lite"/>
    </source>
</evidence>
<keyword evidence="1" id="KW-0479">Metal-binding</keyword>